<feature type="transmembrane region" description="Helical" evidence="1">
    <location>
        <begin position="388"/>
        <end position="413"/>
    </location>
</feature>
<keyword evidence="1" id="KW-1133">Transmembrane helix</keyword>
<keyword evidence="4" id="KW-1185">Reference proteome</keyword>
<feature type="transmembrane region" description="Helical" evidence="1">
    <location>
        <begin position="692"/>
        <end position="710"/>
    </location>
</feature>
<dbReference type="PANTHER" id="PTHR10422">
    <property type="entry name" value="CYTOCHROME C OXIDASE SUBUNIT 1"/>
    <property type="match status" value="1"/>
</dbReference>
<dbReference type="Pfam" id="PF22085">
    <property type="entry name" value="NorB_cytochrome_c-like"/>
    <property type="match status" value="1"/>
</dbReference>
<keyword evidence="1" id="KW-0472">Membrane</keyword>
<dbReference type="InterPro" id="IPR054309">
    <property type="entry name" value="NorB_cytochrome_c-like"/>
</dbReference>
<name>A0ABS3FAT2_9FLAO</name>
<feature type="transmembrane region" description="Helical" evidence="1">
    <location>
        <begin position="433"/>
        <end position="453"/>
    </location>
</feature>
<reference evidence="3 4" key="1">
    <citation type="submission" date="2021-03" db="EMBL/GenBank/DDBJ databases">
        <title>Muricauda lutimaris sp. nov. and Muricauda ruestringensis sp. nov, two marine members of the Flavobacteriaceae isolated from deep sea sediments of Western Pacific.</title>
        <authorList>
            <person name="Zhao S."/>
            <person name="Liu R."/>
        </authorList>
    </citation>
    <scope>NUCLEOTIDE SEQUENCE [LARGE SCALE GENOMIC DNA]</scope>
    <source>
        <strain evidence="3 4">BC31-3-A3</strain>
    </source>
</reference>
<evidence type="ECO:0000256" key="1">
    <source>
        <dbReference type="SAM" id="Phobius"/>
    </source>
</evidence>
<feature type="domain" description="Nitric oxide reductase subunit B cytochrome c-like" evidence="2">
    <location>
        <begin position="62"/>
        <end position="233"/>
    </location>
</feature>
<feature type="transmembrane region" description="Helical" evidence="1">
    <location>
        <begin position="465"/>
        <end position="485"/>
    </location>
</feature>
<feature type="transmembrane region" description="Helical" evidence="1">
    <location>
        <begin position="657"/>
        <end position="680"/>
    </location>
</feature>
<dbReference type="SUPFAM" id="SSF81442">
    <property type="entry name" value="Cytochrome c oxidase subunit I-like"/>
    <property type="match status" value="1"/>
</dbReference>
<dbReference type="Gene3D" id="1.20.210.10">
    <property type="entry name" value="Cytochrome c oxidase-like, subunit I domain"/>
    <property type="match status" value="1"/>
</dbReference>
<feature type="transmembrane region" description="Helical" evidence="1">
    <location>
        <begin position="306"/>
        <end position="325"/>
    </location>
</feature>
<protein>
    <submittedName>
        <fullName evidence="3">Cbb3-type cytochrome c oxidase subunit I</fullName>
    </submittedName>
</protein>
<dbReference type="PANTHER" id="PTHR10422:SF38">
    <property type="entry name" value="CYTOCHROME B SUBUNIT OF NITRIC OXIDE REDUCTASE"/>
    <property type="match status" value="1"/>
</dbReference>
<dbReference type="InterPro" id="IPR036927">
    <property type="entry name" value="Cyt_c_oxase-like_su1_sf"/>
</dbReference>
<feature type="transmembrane region" description="Helical" evidence="1">
    <location>
        <begin position="615"/>
        <end position="637"/>
    </location>
</feature>
<feature type="transmembrane region" description="Helical" evidence="1">
    <location>
        <begin position="505"/>
        <end position="525"/>
    </location>
</feature>
<dbReference type="InterPro" id="IPR000883">
    <property type="entry name" value="Cyt_C_Oxase_1"/>
</dbReference>
<accession>A0ABS3FAT2</accession>
<evidence type="ECO:0000259" key="2">
    <source>
        <dbReference type="Pfam" id="PF22085"/>
    </source>
</evidence>
<keyword evidence="1" id="KW-0812">Transmembrane</keyword>
<feature type="transmembrane region" description="Helical" evidence="1">
    <location>
        <begin position="29"/>
        <end position="49"/>
    </location>
</feature>
<sequence>MCNMKNKKAVSDKKGFKKNIDYWMNTKNWWGPLLFILIISLAGVGMIGFQTYNDAPPMTGFQNQDGTLLISKTDIEKGQIVFHKYALMEYGAFFGDGAQRGPDFTAEALHQITIHVNDYYQKQYLVENGRPAYLDEQKVIAERVKRELKNNGYDSTEDIVVLSDAYVYALEKVRNYYLNVFLDTSSESSFPLKNYITDKEELLHLSNFFFWGAWVCVTERPGEDFSYTHNWPYDEEAGNTPTSPVVLWSVLGLLAFVLMCGVVLYFIGQYNQLSNKFFKPSAKELLTARSVRDFVPTKTQRASYKFFFVAIVLFFVQVSSGFVTINEFVDYLGFFGVDLSESFPITVSRSWHLMLSLYWISTCWIASSIFILPILAKKEVEHQLRLINLLFVLLVVLVAGSLTGMVMGPMGLLGDWWHALGHQGWEFVDFGQAFQILLMLIFVLWSIVVFRGIRPAFVKGMPWNLPNWIMYSIIGIPLLFISGFVARPETNFVIADFWRWMVVHMWVEAFFEVFITVIVSYLMVLMGLVSRNAAIRVIYFATILFLGTGLLGISHNFYWNAKPVATMALGSIFSTLQFVPLILLTVEAWRFKNMPRIALEGIKPSELGDFGFSEVFLFLIAVNFWNFFGAGVLGIIINLPIMNYYEHGTYLTVNHAHAALMGVYGNISLAAMLFASKLLFKSKRWNKKLVKVSFWSINIGLMLMVVLDLLPAGTIQFKAVVENGLWFARSDEFIGGGVFQSLTWLRGIGACVFLFGGVVPLLLFIISRASSLKRSGDTETSLIQISRHDNM</sequence>
<gene>
    <name evidence="3" type="ORF">J0654_01345</name>
</gene>
<organism evidence="3 4">
    <name type="scientific">Flagellimonas profundi</name>
    <dbReference type="NCBI Taxonomy" id="2915620"/>
    <lineage>
        <taxon>Bacteria</taxon>
        <taxon>Pseudomonadati</taxon>
        <taxon>Bacteroidota</taxon>
        <taxon>Flavobacteriia</taxon>
        <taxon>Flavobacteriales</taxon>
        <taxon>Flavobacteriaceae</taxon>
        <taxon>Flagellimonas</taxon>
    </lineage>
</organism>
<feature type="transmembrane region" description="Helical" evidence="1">
    <location>
        <begin position="564"/>
        <end position="586"/>
    </location>
</feature>
<proteinExistence type="predicted"/>
<evidence type="ECO:0000313" key="3">
    <source>
        <dbReference type="EMBL" id="MBO0340262.1"/>
    </source>
</evidence>
<dbReference type="Proteomes" id="UP000664807">
    <property type="component" value="Unassembled WGS sequence"/>
</dbReference>
<evidence type="ECO:0000313" key="4">
    <source>
        <dbReference type="Proteomes" id="UP000664807"/>
    </source>
</evidence>
<feature type="transmembrane region" description="Helical" evidence="1">
    <location>
        <begin position="744"/>
        <end position="766"/>
    </location>
</feature>
<feature type="transmembrane region" description="Helical" evidence="1">
    <location>
        <begin position="245"/>
        <end position="267"/>
    </location>
</feature>
<feature type="transmembrane region" description="Helical" evidence="1">
    <location>
        <begin position="537"/>
        <end position="558"/>
    </location>
</feature>
<dbReference type="Pfam" id="PF00115">
    <property type="entry name" value="COX1"/>
    <property type="match status" value="1"/>
</dbReference>
<dbReference type="EMBL" id="JAFLNM010000001">
    <property type="protein sequence ID" value="MBO0340262.1"/>
    <property type="molecule type" value="Genomic_DNA"/>
</dbReference>
<feature type="transmembrane region" description="Helical" evidence="1">
    <location>
        <begin position="357"/>
        <end position="376"/>
    </location>
</feature>
<comment type="caution">
    <text evidence="3">The sequence shown here is derived from an EMBL/GenBank/DDBJ whole genome shotgun (WGS) entry which is preliminary data.</text>
</comment>